<gene>
    <name evidence="1" type="ORF">SCARUB_01571</name>
</gene>
<dbReference type="EMBL" id="MAYW01000032">
    <property type="protein sequence ID" value="ODS33316.1"/>
    <property type="molecule type" value="Genomic_DNA"/>
</dbReference>
<dbReference type="SUPFAM" id="SSF48452">
    <property type="entry name" value="TPR-like"/>
    <property type="match status" value="1"/>
</dbReference>
<evidence type="ECO:0000313" key="1">
    <source>
        <dbReference type="EMBL" id="ODS33316.1"/>
    </source>
</evidence>
<organism evidence="1 2">
    <name type="scientific">Candidatus Scalindua rubra</name>
    <dbReference type="NCBI Taxonomy" id="1872076"/>
    <lineage>
        <taxon>Bacteria</taxon>
        <taxon>Pseudomonadati</taxon>
        <taxon>Planctomycetota</taxon>
        <taxon>Candidatus Brocadiia</taxon>
        <taxon>Candidatus Brocadiales</taxon>
        <taxon>Candidatus Scalinduaceae</taxon>
        <taxon>Candidatus Scalindua</taxon>
    </lineage>
</organism>
<evidence type="ECO:0000313" key="2">
    <source>
        <dbReference type="Proteomes" id="UP000094056"/>
    </source>
</evidence>
<dbReference type="AlphaFoldDB" id="A0A1E3XCG3"/>
<dbReference type="Gene3D" id="1.25.40.10">
    <property type="entry name" value="Tetratricopeptide repeat domain"/>
    <property type="match status" value="1"/>
</dbReference>
<protein>
    <submittedName>
        <fullName evidence="1">Uncharacterized protein</fullName>
    </submittedName>
</protein>
<accession>A0A1E3XCG3</accession>
<comment type="caution">
    <text evidence="1">The sequence shown here is derived from an EMBL/GenBank/DDBJ whole genome shotgun (WGS) entry which is preliminary data.</text>
</comment>
<reference evidence="1 2" key="1">
    <citation type="submission" date="2016-07" db="EMBL/GenBank/DDBJ databases">
        <title>Draft genome of Scalindua rubra, obtained from a brine-seawater interface in the Red Sea, sheds light on salt adaptation in anammox bacteria.</title>
        <authorList>
            <person name="Speth D.R."/>
            <person name="Lagkouvardos I."/>
            <person name="Wang Y."/>
            <person name="Qian P.-Y."/>
            <person name="Dutilh B.E."/>
            <person name="Jetten M.S."/>
        </authorList>
    </citation>
    <scope>NUCLEOTIDE SEQUENCE [LARGE SCALE GENOMIC DNA]</scope>
    <source>
        <strain evidence="1">BSI-1</strain>
    </source>
</reference>
<name>A0A1E3XCG3_9BACT</name>
<dbReference type="Proteomes" id="UP000094056">
    <property type="component" value="Unassembled WGS sequence"/>
</dbReference>
<sequence>MNDHINVVGELEKVLQVDPDCHQANNFLGYFFVEKGEKLEEALSLIEKALSVEPENGAYLDSLGWAYYKLAAEDDSEKIILALQKLIEASKYAEDSEIVGHIGDVYYCLGFWEEAQKQWERALGLWEKVTRETSPHLIHETARELKAKKTVQNKLEKLQYLKMVENSMKRLKSGEKVVSSNIQRK</sequence>
<dbReference type="InterPro" id="IPR011990">
    <property type="entry name" value="TPR-like_helical_dom_sf"/>
</dbReference>
<proteinExistence type="predicted"/>